<name>A0A841JWR1_9BACT</name>
<dbReference type="EC" id="2.4.1.187" evidence="5"/>
<dbReference type="InterPro" id="IPR036513">
    <property type="entry name" value="STAS_dom_sf"/>
</dbReference>
<keyword evidence="1 5" id="KW-0328">Glycosyltransferase</keyword>
<keyword evidence="2 5" id="KW-0808">Transferase</keyword>
<dbReference type="AlphaFoldDB" id="A0A841JWR1"/>
<dbReference type="GO" id="GO:0047244">
    <property type="term" value="F:N-acetylglucosaminyldiphosphoundecaprenol N-acetyl-beta-D-mannosaminyltransferase activity"/>
    <property type="evidence" value="ECO:0007669"/>
    <property type="project" value="UniProtKB-EC"/>
</dbReference>
<dbReference type="EMBL" id="JACHEK010000001">
    <property type="protein sequence ID" value="MBB6142444.1"/>
    <property type="molecule type" value="Genomic_DNA"/>
</dbReference>
<feature type="region of interest" description="Disordered" evidence="3">
    <location>
        <begin position="372"/>
        <end position="402"/>
    </location>
</feature>
<evidence type="ECO:0000313" key="6">
    <source>
        <dbReference type="Proteomes" id="UP000538666"/>
    </source>
</evidence>
<evidence type="ECO:0000256" key="2">
    <source>
        <dbReference type="ARBA" id="ARBA00022679"/>
    </source>
</evidence>
<evidence type="ECO:0000313" key="5">
    <source>
        <dbReference type="EMBL" id="MBB6142444.1"/>
    </source>
</evidence>
<dbReference type="Proteomes" id="UP000538666">
    <property type="component" value="Unassembled WGS sequence"/>
</dbReference>
<dbReference type="SUPFAM" id="SSF52091">
    <property type="entry name" value="SpoIIaa-like"/>
    <property type="match status" value="1"/>
</dbReference>
<dbReference type="InterPro" id="IPR002645">
    <property type="entry name" value="STAS_dom"/>
</dbReference>
<proteinExistence type="predicted"/>
<dbReference type="NCBIfam" id="TIGR00696">
    <property type="entry name" value="wecG_tagA_cpsF"/>
    <property type="match status" value="1"/>
</dbReference>
<organism evidence="5 6">
    <name type="scientific">Silvibacterium bohemicum</name>
    <dbReference type="NCBI Taxonomy" id="1577686"/>
    <lineage>
        <taxon>Bacteria</taxon>
        <taxon>Pseudomonadati</taxon>
        <taxon>Acidobacteriota</taxon>
        <taxon>Terriglobia</taxon>
        <taxon>Terriglobales</taxon>
        <taxon>Acidobacteriaceae</taxon>
        <taxon>Silvibacterium</taxon>
    </lineage>
</organism>
<dbReference type="Pfam" id="PF03808">
    <property type="entry name" value="Glyco_tran_WecG"/>
    <property type="match status" value="1"/>
</dbReference>
<feature type="domain" description="STAS" evidence="4">
    <location>
        <begin position="303"/>
        <end position="370"/>
    </location>
</feature>
<reference evidence="5 6" key="1">
    <citation type="submission" date="2020-08" db="EMBL/GenBank/DDBJ databases">
        <title>Genomic Encyclopedia of Type Strains, Phase IV (KMG-IV): sequencing the most valuable type-strain genomes for metagenomic binning, comparative biology and taxonomic classification.</title>
        <authorList>
            <person name="Goeker M."/>
        </authorList>
    </citation>
    <scope>NUCLEOTIDE SEQUENCE [LARGE SCALE GENOMIC DNA]</scope>
    <source>
        <strain evidence="5 6">DSM 103733</strain>
    </source>
</reference>
<gene>
    <name evidence="5" type="ORF">HNQ77_000382</name>
</gene>
<comment type="caution">
    <text evidence="5">The sequence shown here is derived from an EMBL/GenBank/DDBJ whole genome shotgun (WGS) entry which is preliminary data.</text>
</comment>
<keyword evidence="6" id="KW-1185">Reference proteome</keyword>
<accession>A0A841JWR1</accession>
<dbReference type="PANTHER" id="PTHR34136">
    <property type="match status" value="1"/>
</dbReference>
<dbReference type="PANTHER" id="PTHR34136:SF1">
    <property type="entry name" value="UDP-N-ACETYL-D-MANNOSAMINURONIC ACID TRANSFERASE"/>
    <property type="match status" value="1"/>
</dbReference>
<dbReference type="PROSITE" id="PS50801">
    <property type="entry name" value="STAS"/>
    <property type="match status" value="1"/>
</dbReference>
<sequence length="402" mass="44619">MSNDSGSTVALFGLPISNLTMSEAVAQIAEWIESGTLHQIVTANLDFARNARKSDFLHRVICASSMVLPDGAAMLWASWLLRKPLKERVTGVDLVPELARLSAERGYGIFLLGSSTENAAEAARVLQEMHPGARFVGSYSPPVARLDEMDDAGILRRIEEANPDILLVAFGNPKQEIWIARNFHYLQVPVAIGIGGSLDMIAGSMKRAPEWIQKLNLEWCFRMLQEPRRLLPRYASDIAALIRHLPAEVLANRSQPEIQTDWPLDVKMESIYRLARIPEILTGSDCAEVVAAAHTAARQGQMLVLDMALTSRLEADGIGCLIEARRVMMVAYLPVWLTGVSQPVRRMLEATSLYDLFRIAMTPADAVQLFKQGLTRPERRTRPRGVSGAQRTRRPEAEKTTV</sequence>
<feature type="compositionally biased region" description="Basic and acidic residues" evidence="3">
    <location>
        <begin position="393"/>
        <end position="402"/>
    </location>
</feature>
<dbReference type="InterPro" id="IPR004629">
    <property type="entry name" value="WecG_TagA_CpsF"/>
</dbReference>
<dbReference type="CDD" id="cd07043">
    <property type="entry name" value="STAS_anti-anti-sigma_factors"/>
    <property type="match status" value="1"/>
</dbReference>
<dbReference type="Gene3D" id="3.30.750.24">
    <property type="entry name" value="STAS domain"/>
    <property type="match status" value="1"/>
</dbReference>
<dbReference type="RefSeq" id="WP_184084487.1">
    <property type="nucleotide sequence ID" value="NZ_JACHEK010000001.1"/>
</dbReference>
<dbReference type="CDD" id="cd06533">
    <property type="entry name" value="Glyco_transf_WecG_TagA"/>
    <property type="match status" value="1"/>
</dbReference>
<evidence type="ECO:0000256" key="3">
    <source>
        <dbReference type="SAM" id="MobiDB-lite"/>
    </source>
</evidence>
<evidence type="ECO:0000256" key="1">
    <source>
        <dbReference type="ARBA" id="ARBA00022676"/>
    </source>
</evidence>
<protein>
    <submittedName>
        <fullName evidence="5">N-acetylglucosaminyldiphosphoundecaprenol N-acetyl-beta-D-mannosaminyltransferase</fullName>
        <ecNumber evidence="5">2.4.1.187</ecNumber>
    </submittedName>
</protein>
<evidence type="ECO:0000259" key="4">
    <source>
        <dbReference type="PROSITE" id="PS50801"/>
    </source>
</evidence>